<feature type="signal peptide" evidence="1">
    <location>
        <begin position="1"/>
        <end position="18"/>
    </location>
</feature>
<dbReference type="RefSeq" id="WP_263712050.1">
    <property type="nucleotide sequence ID" value="NZ_JAOWKX010000004.1"/>
</dbReference>
<evidence type="ECO:0000256" key="1">
    <source>
        <dbReference type="SAM" id="SignalP"/>
    </source>
</evidence>
<protein>
    <recommendedName>
        <fullName evidence="4">Ricin B lectin domain-containing protein</fullName>
    </recommendedName>
</protein>
<dbReference type="EMBL" id="JAOWKX010000004">
    <property type="protein sequence ID" value="MCV2884765.1"/>
    <property type="molecule type" value="Genomic_DNA"/>
</dbReference>
<gene>
    <name evidence="2" type="ORF">OE749_08655</name>
</gene>
<sequence>MKLMLFIAMAILSAGSVAGQVNHLDINGNVVTFTTTTGKSHTLPSCATDADKQKWAISLDDAKGRAMYSLLITSLTSSLTVNVESANACVEGQGIERAGRIWTSPNMGGQASVATKEILKTVGYAYFALQGGQPSCQIKASSKDDSGNDYIASAGGFCSCKSGARDVYEKYGDGSVDGLFKCVLAVKVPVVS</sequence>
<accession>A0ABT3A821</accession>
<keyword evidence="1" id="KW-0732">Signal</keyword>
<reference evidence="2 3" key="1">
    <citation type="submission" date="2022-10" db="EMBL/GenBank/DDBJ databases">
        <title>Aestuariibacter sp. AA17 isolated from Montipora capitata coral fragment.</title>
        <authorList>
            <person name="Emsley S.A."/>
            <person name="Pfannmuller K.M."/>
            <person name="Loughran R.M."/>
            <person name="Shlafstein M."/>
            <person name="Papke E."/>
            <person name="Saw J.H."/>
            <person name="Ushijima B."/>
            <person name="Videau P."/>
        </authorList>
    </citation>
    <scope>NUCLEOTIDE SEQUENCE [LARGE SCALE GENOMIC DNA]</scope>
    <source>
        <strain evidence="2 3">AA17</strain>
    </source>
</reference>
<dbReference type="Proteomes" id="UP001652504">
    <property type="component" value="Unassembled WGS sequence"/>
</dbReference>
<evidence type="ECO:0000313" key="3">
    <source>
        <dbReference type="Proteomes" id="UP001652504"/>
    </source>
</evidence>
<name>A0ABT3A821_9ALTE</name>
<evidence type="ECO:0008006" key="4">
    <source>
        <dbReference type="Google" id="ProtNLM"/>
    </source>
</evidence>
<proteinExistence type="predicted"/>
<evidence type="ECO:0000313" key="2">
    <source>
        <dbReference type="EMBL" id="MCV2884765.1"/>
    </source>
</evidence>
<feature type="chain" id="PRO_5046863853" description="Ricin B lectin domain-containing protein" evidence="1">
    <location>
        <begin position="19"/>
        <end position="192"/>
    </location>
</feature>
<comment type="caution">
    <text evidence="2">The sequence shown here is derived from an EMBL/GenBank/DDBJ whole genome shotgun (WGS) entry which is preliminary data.</text>
</comment>
<keyword evidence="3" id="KW-1185">Reference proteome</keyword>
<organism evidence="2 3">
    <name type="scientific">Fluctibacter corallii</name>
    <dbReference type="NCBI Taxonomy" id="2984329"/>
    <lineage>
        <taxon>Bacteria</taxon>
        <taxon>Pseudomonadati</taxon>
        <taxon>Pseudomonadota</taxon>
        <taxon>Gammaproteobacteria</taxon>
        <taxon>Alteromonadales</taxon>
        <taxon>Alteromonadaceae</taxon>
        <taxon>Fluctibacter</taxon>
    </lineage>
</organism>